<reference evidence="2" key="1">
    <citation type="submission" date="2021-10" db="EMBL/GenBank/DDBJ databases">
        <title>De novo Genome Assembly of Clathrus columnatus (Basidiomycota, Fungi) Using Illumina and Nanopore Sequence Data.</title>
        <authorList>
            <person name="Ogiso-Tanaka E."/>
            <person name="Itagaki H."/>
            <person name="Hosoya T."/>
            <person name="Hosaka K."/>
        </authorList>
    </citation>
    <scope>NUCLEOTIDE SEQUENCE</scope>
    <source>
        <strain evidence="2">MO-923</strain>
    </source>
</reference>
<keyword evidence="3" id="KW-1185">Reference proteome</keyword>
<feature type="region of interest" description="Disordered" evidence="1">
    <location>
        <begin position="220"/>
        <end position="241"/>
    </location>
</feature>
<feature type="compositionally biased region" description="Polar residues" evidence="1">
    <location>
        <begin position="64"/>
        <end position="89"/>
    </location>
</feature>
<evidence type="ECO:0000313" key="2">
    <source>
        <dbReference type="EMBL" id="GJJ07733.1"/>
    </source>
</evidence>
<dbReference type="Proteomes" id="UP001050691">
    <property type="component" value="Unassembled WGS sequence"/>
</dbReference>
<evidence type="ECO:0008006" key="4">
    <source>
        <dbReference type="Google" id="ProtNLM"/>
    </source>
</evidence>
<organism evidence="2 3">
    <name type="scientific">Clathrus columnatus</name>
    <dbReference type="NCBI Taxonomy" id="1419009"/>
    <lineage>
        <taxon>Eukaryota</taxon>
        <taxon>Fungi</taxon>
        <taxon>Dikarya</taxon>
        <taxon>Basidiomycota</taxon>
        <taxon>Agaricomycotina</taxon>
        <taxon>Agaricomycetes</taxon>
        <taxon>Phallomycetidae</taxon>
        <taxon>Phallales</taxon>
        <taxon>Clathraceae</taxon>
        <taxon>Clathrus</taxon>
    </lineage>
</organism>
<name>A0AAV5A3E7_9AGAM</name>
<accession>A0AAV5A3E7</accession>
<feature type="compositionally biased region" description="Basic and acidic residues" evidence="1">
    <location>
        <begin position="30"/>
        <end position="39"/>
    </location>
</feature>
<evidence type="ECO:0000313" key="3">
    <source>
        <dbReference type="Proteomes" id="UP001050691"/>
    </source>
</evidence>
<gene>
    <name evidence="2" type="ORF">Clacol_001938</name>
</gene>
<comment type="caution">
    <text evidence="2">The sequence shown here is derived from an EMBL/GenBank/DDBJ whole genome shotgun (WGS) entry which is preliminary data.</text>
</comment>
<feature type="compositionally biased region" description="Low complexity" evidence="1">
    <location>
        <begin position="97"/>
        <end position="106"/>
    </location>
</feature>
<dbReference type="Gene3D" id="6.10.140.1020">
    <property type="match status" value="1"/>
</dbReference>
<feature type="region of interest" description="Disordered" evidence="1">
    <location>
        <begin position="1"/>
        <end position="120"/>
    </location>
</feature>
<dbReference type="EMBL" id="BPWL01000002">
    <property type="protein sequence ID" value="GJJ07733.1"/>
    <property type="molecule type" value="Genomic_DNA"/>
</dbReference>
<evidence type="ECO:0000256" key="1">
    <source>
        <dbReference type="SAM" id="MobiDB-lite"/>
    </source>
</evidence>
<sequence length="296" mass="33333">MSDSSRISKASPFKRRRDDEIENASVKSFDSPKKARLVDAKPLTPNIGNRRYSTVSQPFRPPSSLKNTGNTSDPAVFSSPKTPVPSSVRSEPKKISSKNSQSSSSKLHPKTYHTPAVSKPFKSPFMSPLSSLSSVTNKPTSSPNIQTLEKKVTMLRRAIKLVTDKEDEKLKDLVQKWTLAGREVSWDLWTIMKERGPGDAMAWADSSRFNDSWSWGTTRNWGTEERTESADEENSARSPFEAEMWNSINIQNTMKRQEAEDNKVSPHTLGAMLRSYGITNDILGWNDDEEDFDQLE</sequence>
<dbReference type="AlphaFoldDB" id="A0AAV5A3E7"/>
<proteinExistence type="predicted"/>
<protein>
    <recommendedName>
        <fullName evidence="4">Swi5-dependent recombination DNA repair protein 1</fullName>
    </recommendedName>
</protein>